<dbReference type="Gene3D" id="3.80.10.10">
    <property type="entry name" value="Ribonuclease Inhibitor"/>
    <property type="match status" value="1"/>
</dbReference>
<evidence type="ECO:0000313" key="1">
    <source>
        <dbReference type="EMBL" id="KZT64745.1"/>
    </source>
</evidence>
<proteinExistence type="predicted"/>
<evidence type="ECO:0000313" key="2">
    <source>
        <dbReference type="Proteomes" id="UP000076727"/>
    </source>
</evidence>
<dbReference type="OrthoDB" id="3238099at2759"/>
<accession>A0A165LR01</accession>
<dbReference type="SUPFAM" id="SSF52047">
    <property type="entry name" value="RNI-like"/>
    <property type="match status" value="1"/>
</dbReference>
<protein>
    <recommendedName>
        <fullName evidence="3">F-box domain-containing protein</fullName>
    </recommendedName>
</protein>
<dbReference type="Proteomes" id="UP000076727">
    <property type="component" value="Unassembled WGS sequence"/>
</dbReference>
<evidence type="ECO:0008006" key="3">
    <source>
        <dbReference type="Google" id="ProtNLM"/>
    </source>
</evidence>
<dbReference type="AlphaFoldDB" id="A0A165LR01"/>
<name>A0A165LR01_9APHY</name>
<keyword evidence="2" id="KW-1185">Reference proteome</keyword>
<dbReference type="EMBL" id="KV429120">
    <property type="protein sequence ID" value="KZT64745.1"/>
    <property type="molecule type" value="Genomic_DNA"/>
</dbReference>
<dbReference type="InterPro" id="IPR032675">
    <property type="entry name" value="LRR_dom_sf"/>
</dbReference>
<gene>
    <name evidence="1" type="ORF">DAEQUDRAFT_586077</name>
</gene>
<sequence length="467" mass="52540">MKIGVSRTGNIPPEIWQMVLGSLPRHAARECLFVSKLFHDLAARLLFSTLRIRLGSWQVRLGYADEPPEEDSGHTSCELLLGVITNPVFASYVKYLQILASAGNDATFELCCLARAVRCLHNLHELEWQTSFSDMLPTSEFIGIQTLTLAESQGLGQLPITRISVYPSWDDTPEEYTRHRAALASLLSSFRGSLTQFAAPSQAIWECPIRILRDLTHLVVDMAKNLMNIALLFHHCTRLESLHIAAEDYEDSTEWFALLGENAAGLPNLTHFKLHGPHPTITALKQLARFVGSKKKLRCLDYSDLSSGVPDLWPLISVLRSLPALEILGLDLLYESLTSEAFLDLKRAIPQSVTALRLYIEYDFMELPDACSLWADLPKLAFAHIRDELTLPIIDMHDVAVAAKSLKLIGNRSDFHEVNRTGDEVKLGRPWSDTKVQFRTSADFGCEDWDWLMAGHTLFHELSYLLM</sequence>
<reference evidence="1 2" key="1">
    <citation type="journal article" date="2016" name="Mol. Biol. Evol.">
        <title>Comparative Genomics of Early-Diverging Mushroom-Forming Fungi Provides Insights into the Origins of Lignocellulose Decay Capabilities.</title>
        <authorList>
            <person name="Nagy L.G."/>
            <person name="Riley R."/>
            <person name="Tritt A."/>
            <person name="Adam C."/>
            <person name="Daum C."/>
            <person name="Floudas D."/>
            <person name="Sun H."/>
            <person name="Yadav J.S."/>
            <person name="Pangilinan J."/>
            <person name="Larsson K.H."/>
            <person name="Matsuura K."/>
            <person name="Barry K."/>
            <person name="Labutti K."/>
            <person name="Kuo R."/>
            <person name="Ohm R.A."/>
            <person name="Bhattacharya S.S."/>
            <person name="Shirouzu T."/>
            <person name="Yoshinaga Y."/>
            <person name="Martin F.M."/>
            <person name="Grigoriev I.V."/>
            <person name="Hibbett D.S."/>
        </authorList>
    </citation>
    <scope>NUCLEOTIDE SEQUENCE [LARGE SCALE GENOMIC DNA]</scope>
    <source>
        <strain evidence="1 2">L-15889</strain>
    </source>
</reference>
<organism evidence="1 2">
    <name type="scientific">Daedalea quercina L-15889</name>
    <dbReference type="NCBI Taxonomy" id="1314783"/>
    <lineage>
        <taxon>Eukaryota</taxon>
        <taxon>Fungi</taxon>
        <taxon>Dikarya</taxon>
        <taxon>Basidiomycota</taxon>
        <taxon>Agaricomycotina</taxon>
        <taxon>Agaricomycetes</taxon>
        <taxon>Polyporales</taxon>
        <taxon>Fomitopsis</taxon>
    </lineage>
</organism>